<keyword evidence="5 6" id="KW-0472">Membrane</keyword>
<reference evidence="7" key="1">
    <citation type="journal article" date="2012" name="PLoS ONE">
        <title>Gene sets for utilization of primary and secondary nutrition supplies in the distal gut of endangered iberian lynx.</title>
        <authorList>
            <person name="Alcaide M."/>
            <person name="Messina E."/>
            <person name="Richter M."/>
            <person name="Bargiela R."/>
            <person name="Peplies J."/>
            <person name="Huws S.A."/>
            <person name="Newbold C.J."/>
            <person name="Golyshin P.N."/>
            <person name="Simon M.A."/>
            <person name="Lopez G."/>
            <person name="Yakimov M.M."/>
            <person name="Ferrer M."/>
        </authorList>
    </citation>
    <scope>NUCLEOTIDE SEQUENCE</scope>
</reference>
<sequence>MDTFIYVALGLLGCLAIIDLFVGVSNDAVNFLNSAVGSRSAPFWVILTVASLGVLLGATFSSGMMDVAKTGVLVPEHFTFNEVIIVFTAVMVCDVLLLNTFNSLGLPTSTTVSIVFELLGGATALACYKVWSTGAPLTDLGLYLNSAKALAMIMAILMSVV</sequence>
<evidence type="ECO:0000256" key="4">
    <source>
        <dbReference type="ARBA" id="ARBA00022989"/>
    </source>
</evidence>
<feature type="transmembrane region" description="Helical" evidence="6">
    <location>
        <begin position="110"/>
        <end position="131"/>
    </location>
</feature>
<name>J9CDZ8_9ZZZZ</name>
<dbReference type="PANTHER" id="PTHR11101:SF16">
    <property type="entry name" value="PHOSPHATE TRANSPORTER"/>
    <property type="match status" value="1"/>
</dbReference>
<dbReference type="Pfam" id="PF01384">
    <property type="entry name" value="PHO4"/>
    <property type="match status" value="1"/>
</dbReference>
<accession>J9CDZ8</accession>
<dbReference type="PANTHER" id="PTHR11101">
    <property type="entry name" value="PHOSPHATE TRANSPORTER"/>
    <property type="match status" value="1"/>
</dbReference>
<keyword evidence="3 6" id="KW-0812">Transmembrane</keyword>
<dbReference type="EMBL" id="AMCI01004389">
    <property type="protein sequence ID" value="EJW98190.1"/>
    <property type="molecule type" value="Genomic_DNA"/>
</dbReference>
<evidence type="ECO:0000256" key="6">
    <source>
        <dbReference type="SAM" id="Phobius"/>
    </source>
</evidence>
<feature type="transmembrane region" description="Helical" evidence="6">
    <location>
        <begin position="80"/>
        <end position="98"/>
    </location>
</feature>
<proteinExistence type="predicted"/>
<feature type="transmembrane region" description="Helical" evidence="6">
    <location>
        <begin position="41"/>
        <end position="60"/>
    </location>
</feature>
<dbReference type="GO" id="GO:0035435">
    <property type="term" value="P:phosphate ion transmembrane transport"/>
    <property type="evidence" value="ECO:0007669"/>
    <property type="project" value="TreeGrafter"/>
</dbReference>
<dbReference type="AlphaFoldDB" id="J9CDZ8"/>
<organism evidence="7">
    <name type="scientific">gut metagenome</name>
    <dbReference type="NCBI Taxonomy" id="749906"/>
    <lineage>
        <taxon>unclassified sequences</taxon>
        <taxon>metagenomes</taxon>
        <taxon>organismal metagenomes</taxon>
    </lineage>
</organism>
<keyword evidence="4 6" id="KW-1133">Transmembrane helix</keyword>
<keyword evidence="2" id="KW-0813">Transport</keyword>
<protein>
    <submittedName>
        <fullName evidence="7">Phosphate sodium symporter</fullName>
    </submittedName>
</protein>
<evidence type="ECO:0000256" key="5">
    <source>
        <dbReference type="ARBA" id="ARBA00023136"/>
    </source>
</evidence>
<evidence type="ECO:0000256" key="1">
    <source>
        <dbReference type="ARBA" id="ARBA00004141"/>
    </source>
</evidence>
<feature type="non-terminal residue" evidence="7">
    <location>
        <position position="161"/>
    </location>
</feature>
<comment type="subcellular location">
    <subcellularLocation>
        <location evidence="1">Membrane</location>
        <topology evidence="1">Multi-pass membrane protein</topology>
    </subcellularLocation>
</comment>
<evidence type="ECO:0000256" key="2">
    <source>
        <dbReference type="ARBA" id="ARBA00022448"/>
    </source>
</evidence>
<dbReference type="GO" id="GO:0005315">
    <property type="term" value="F:phosphate transmembrane transporter activity"/>
    <property type="evidence" value="ECO:0007669"/>
    <property type="project" value="InterPro"/>
</dbReference>
<gene>
    <name evidence="7" type="ORF">EVA_13703</name>
</gene>
<evidence type="ECO:0000313" key="7">
    <source>
        <dbReference type="EMBL" id="EJW98190.1"/>
    </source>
</evidence>
<evidence type="ECO:0000256" key="3">
    <source>
        <dbReference type="ARBA" id="ARBA00022692"/>
    </source>
</evidence>
<feature type="transmembrane region" description="Helical" evidence="6">
    <location>
        <begin position="6"/>
        <end position="29"/>
    </location>
</feature>
<dbReference type="GO" id="GO:0016020">
    <property type="term" value="C:membrane"/>
    <property type="evidence" value="ECO:0007669"/>
    <property type="project" value="UniProtKB-SubCell"/>
</dbReference>
<dbReference type="InterPro" id="IPR001204">
    <property type="entry name" value="Phos_transporter"/>
</dbReference>
<comment type="caution">
    <text evidence="7">The sequence shown here is derived from an EMBL/GenBank/DDBJ whole genome shotgun (WGS) entry which is preliminary data.</text>
</comment>